<gene>
    <name evidence="1" type="ORF">ACFPCV_35505</name>
</gene>
<comment type="caution">
    <text evidence="1">The sequence shown here is derived from an EMBL/GenBank/DDBJ whole genome shotgun (WGS) entry which is preliminary data.</text>
</comment>
<proteinExistence type="predicted"/>
<dbReference type="EMBL" id="JBHSIS010000024">
    <property type="protein sequence ID" value="MFC4858832.1"/>
    <property type="molecule type" value="Genomic_DNA"/>
</dbReference>
<evidence type="ECO:0000313" key="1">
    <source>
        <dbReference type="EMBL" id="MFC4858832.1"/>
    </source>
</evidence>
<evidence type="ECO:0000313" key="2">
    <source>
        <dbReference type="Proteomes" id="UP001595859"/>
    </source>
</evidence>
<organism evidence="1 2">
    <name type="scientific">Actinophytocola glycyrrhizae</name>
    <dbReference type="NCBI Taxonomy" id="2044873"/>
    <lineage>
        <taxon>Bacteria</taxon>
        <taxon>Bacillati</taxon>
        <taxon>Actinomycetota</taxon>
        <taxon>Actinomycetes</taxon>
        <taxon>Pseudonocardiales</taxon>
        <taxon>Pseudonocardiaceae</taxon>
    </lineage>
</organism>
<protein>
    <submittedName>
        <fullName evidence="1">Uncharacterized protein</fullName>
    </submittedName>
</protein>
<dbReference type="RefSeq" id="WP_378061520.1">
    <property type="nucleotide sequence ID" value="NZ_JBHSIS010000024.1"/>
</dbReference>
<reference evidence="2" key="1">
    <citation type="journal article" date="2019" name="Int. J. Syst. Evol. Microbiol.">
        <title>The Global Catalogue of Microorganisms (GCM) 10K type strain sequencing project: providing services to taxonomists for standard genome sequencing and annotation.</title>
        <authorList>
            <consortium name="The Broad Institute Genomics Platform"/>
            <consortium name="The Broad Institute Genome Sequencing Center for Infectious Disease"/>
            <person name="Wu L."/>
            <person name="Ma J."/>
        </authorList>
    </citation>
    <scope>NUCLEOTIDE SEQUENCE [LARGE SCALE GENOMIC DNA]</scope>
    <source>
        <strain evidence="2">ZS-22-S1</strain>
    </source>
</reference>
<sequence>MLADDKLPAMCGEEEFAQLMSEMVAEEAPRFFALVQELGDRVDGRIAAWGMAFENSTEVVGATPGTHLSLRSPESAVRWFSRGEHIQARLVWL</sequence>
<keyword evidence="2" id="KW-1185">Reference proteome</keyword>
<accession>A0ABV9SAQ8</accession>
<dbReference type="Proteomes" id="UP001595859">
    <property type="component" value="Unassembled WGS sequence"/>
</dbReference>
<name>A0ABV9SAQ8_9PSEU</name>